<comment type="caution">
    <text evidence="2">The sequence shown here is derived from an EMBL/GenBank/DDBJ whole genome shotgun (WGS) entry which is preliminary data.</text>
</comment>
<keyword evidence="1" id="KW-0812">Transmembrane</keyword>
<proteinExistence type="predicted"/>
<evidence type="ECO:0000313" key="2">
    <source>
        <dbReference type="EMBL" id="KAF0908558.1"/>
    </source>
</evidence>
<gene>
    <name evidence="2" type="ORF">E2562_026345</name>
</gene>
<sequence>MVDIISNPLHVSRTSARRVSRTSMINTSIIVQPLTLILNIILTLFRWWTPILSSMCLTCWQKMIH</sequence>
<name>A0A6G1D765_9ORYZ</name>
<evidence type="ECO:0000313" key="3">
    <source>
        <dbReference type="Proteomes" id="UP000479710"/>
    </source>
</evidence>
<organism evidence="2 3">
    <name type="scientific">Oryza meyeriana var. granulata</name>
    <dbReference type="NCBI Taxonomy" id="110450"/>
    <lineage>
        <taxon>Eukaryota</taxon>
        <taxon>Viridiplantae</taxon>
        <taxon>Streptophyta</taxon>
        <taxon>Embryophyta</taxon>
        <taxon>Tracheophyta</taxon>
        <taxon>Spermatophyta</taxon>
        <taxon>Magnoliopsida</taxon>
        <taxon>Liliopsida</taxon>
        <taxon>Poales</taxon>
        <taxon>Poaceae</taxon>
        <taxon>BOP clade</taxon>
        <taxon>Oryzoideae</taxon>
        <taxon>Oryzeae</taxon>
        <taxon>Oryzinae</taxon>
        <taxon>Oryza</taxon>
        <taxon>Oryza meyeriana</taxon>
    </lineage>
</organism>
<dbReference type="AlphaFoldDB" id="A0A6G1D765"/>
<keyword evidence="1" id="KW-1133">Transmembrane helix</keyword>
<dbReference type="EMBL" id="SPHZ02000007">
    <property type="protein sequence ID" value="KAF0908558.1"/>
    <property type="molecule type" value="Genomic_DNA"/>
</dbReference>
<dbReference type="Proteomes" id="UP000479710">
    <property type="component" value="Unassembled WGS sequence"/>
</dbReference>
<keyword evidence="3" id="KW-1185">Reference proteome</keyword>
<reference evidence="2 3" key="1">
    <citation type="submission" date="2019-11" db="EMBL/GenBank/DDBJ databases">
        <title>Whole genome sequence of Oryza granulata.</title>
        <authorList>
            <person name="Li W."/>
        </authorList>
    </citation>
    <scope>NUCLEOTIDE SEQUENCE [LARGE SCALE GENOMIC DNA]</scope>
    <source>
        <strain evidence="3">cv. Menghai</strain>
        <tissue evidence="2">Leaf</tissue>
    </source>
</reference>
<accession>A0A6G1D765</accession>
<keyword evidence="1" id="KW-0472">Membrane</keyword>
<evidence type="ECO:0000256" key="1">
    <source>
        <dbReference type="SAM" id="Phobius"/>
    </source>
</evidence>
<feature type="transmembrane region" description="Helical" evidence="1">
    <location>
        <begin position="23"/>
        <end position="45"/>
    </location>
</feature>
<protein>
    <submittedName>
        <fullName evidence="2">Uncharacterized protein</fullName>
    </submittedName>
</protein>